<evidence type="ECO:0000256" key="4">
    <source>
        <dbReference type="ARBA" id="ARBA00022833"/>
    </source>
</evidence>
<dbReference type="GO" id="GO:0008270">
    <property type="term" value="F:zinc ion binding"/>
    <property type="evidence" value="ECO:0007669"/>
    <property type="project" value="UniProtKB-KW"/>
</dbReference>
<dbReference type="InterPro" id="IPR008906">
    <property type="entry name" value="HATC_C_dom"/>
</dbReference>
<dbReference type="OrthoDB" id="7699631at2759"/>
<dbReference type="EMBL" id="CAJQZP010000693">
    <property type="protein sequence ID" value="CAG4977604.1"/>
    <property type="molecule type" value="Genomic_DNA"/>
</dbReference>
<keyword evidence="5" id="KW-0539">Nucleus</keyword>
<comment type="caution">
    <text evidence="7">The sequence shown here is derived from an EMBL/GenBank/DDBJ whole genome shotgun (WGS) entry which is preliminary data.</text>
</comment>
<evidence type="ECO:0000256" key="5">
    <source>
        <dbReference type="ARBA" id="ARBA00023242"/>
    </source>
</evidence>
<evidence type="ECO:0000256" key="1">
    <source>
        <dbReference type="ARBA" id="ARBA00004123"/>
    </source>
</evidence>
<dbReference type="GO" id="GO:0005634">
    <property type="term" value="C:nucleus"/>
    <property type="evidence" value="ECO:0007669"/>
    <property type="project" value="UniProtKB-SubCell"/>
</dbReference>
<reference evidence="7" key="1">
    <citation type="submission" date="2021-04" db="EMBL/GenBank/DDBJ databases">
        <authorList>
            <person name="Tunstrom K."/>
        </authorList>
    </citation>
    <scope>NUCLEOTIDE SEQUENCE</scope>
</reference>
<dbReference type="PANTHER" id="PTHR46481">
    <property type="entry name" value="ZINC FINGER BED DOMAIN-CONTAINING PROTEIN 4"/>
    <property type="match status" value="1"/>
</dbReference>
<protein>
    <submittedName>
        <fullName evidence="7">(apollo) hypothetical protein</fullName>
    </submittedName>
</protein>
<accession>A0A8S3WRG9</accession>
<evidence type="ECO:0000259" key="6">
    <source>
        <dbReference type="Pfam" id="PF05699"/>
    </source>
</evidence>
<keyword evidence="4" id="KW-0862">Zinc</keyword>
<evidence type="ECO:0000313" key="7">
    <source>
        <dbReference type="EMBL" id="CAG4977604.1"/>
    </source>
</evidence>
<dbReference type="Pfam" id="PF05699">
    <property type="entry name" value="Dimer_Tnp_hAT"/>
    <property type="match status" value="1"/>
</dbReference>
<dbReference type="InterPro" id="IPR052035">
    <property type="entry name" value="ZnF_BED_domain_contain"/>
</dbReference>
<keyword evidence="8" id="KW-1185">Reference proteome</keyword>
<evidence type="ECO:0000313" key="8">
    <source>
        <dbReference type="Proteomes" id="UP000691718"/>
    </source>
</evidence>
<dbReference type="GO" id="GO:0046983">
    <property type="term" value="F:protein dimerization activity"/>
    <property type="evidence" value="ECO:0007669"/>
    <property type="project" value="InterPro"/>
</dbReference>
<feature type="domain" description="HAT C-terminal dimerisation" evidence="6">
    <location>
        <begin position="293"/>
        <end position="359"/>
    </location>
</feature>
<dbReference type="Proteomes" id="UP000691718">
    <property type="component" value="Unassembled WGS sequence"/>
</dbReference>
<keyword evidence="2" id="KW-0479">Metal-binding</keyword>
<proteinExistence type="predicted"/>
<dbReference type="AlphaFoldDB" id="A0A8S3WRG9"/>
<comment type="subcellular location">
    <subcellularLocation>
        <location evidence="1">Nucleus</location>
    </subcellularLocation>
</comment>
<keyword evidence="3" id="KW-0863">Zinc-finger</keyword>
<name>A0A8S3WRG9_PARAO</name>
<sequence length="361" mass="40585">MVRDGGSNMKRAARVSQIIAIDCNIHQLQLCIRAALAIDECISSLLAKCKQIATHFNHSIIAQSELKGFQERLGLPLLSVIQECPTDGIFIPNDWLQLESCATILKPFEEATKTMSSSEACISSVIPLIHVLTCTLENLLRQNINNTGQTCGNIIQKLIEEITNRFGDLHNNKIYTIATYLDPKYKTKFFNEITKESIESELISLCQDQEGHGAQAQPQIQSFEHDVIQHNQHFHHTDTESLPSTSSGANFSTGRFLQSMLSEMLASAPNSDDEENPIAPIDRFLILKSLIINYIKEKRIGLQEDSLLWWKMNPKYFELYRAVRQYLSAPPSSVPSERLFSGAGLVYDELRNRLSGETASK</sequence>
<evidence type="ECO:0000256" key="2">
    <source>
        <dbReference type="ARBA" id="ARBA00022723"/>
    </source>
</evidence>
<evidence type="ECO:0000256" key="3">
    <source>
        <dbReference type="ARBA" id="ARBA00022771"/>
    </source>
</evidence>
<dbReference type="PANTHER" id="PTHR46481:SF10">
    <property type="entry name" value="ZINC FINGER BED DOMAIN-CONTAINING PROTEIN 39"/>
    <property type="match status" value="1"/>
</dbReference>
<gene>
    <name evidence="7" type="ORF">PAPOLLO_LOCUS9442</name>
</gene>
<organism evidence="7 8">
    <name type="scientific">Parnassius apollo</name>
    <name type="common">Apollo butterfly</name>
    <name type="synonym">Papilio apollo</name>
    <dbReference type="NCBI Taxonomy" id="110799"/>
    <lineage>
        <taxon>Eukaryota</taxon>
        <taxon>Metazoa</taxon>
        <taxon>Ecdysozoa</taxon>
        <taxon>Arthropoda</taxon>
        <taxon>Hexapoda</taxon>
        <taxon>Insecta</taxon>
        <taxon>Pterygota</taxon>
        <taxon>Neoptera</taxon>
        <taxon>Endopterygota</taxon>
        <taxon>Lepidoptera</taxon>
        <taxon>Glossata</taxon>
        <taxon>Ditrysia</taxon>
        <taxon>Papilionoidea</taxon>
        <taxon>Papilionidae</taxon>
        <taxon>Parnassiinae</taxon>
        <taxon>Parnassini</taxon>
        <taxon>Parnassius</taxon>
        <taxon>Parnassius</taxon>
    </lineage>
</organism>